<comment type="caution">
    <text evidence="2">The sequence shown here is derived from an EMBL/GenBank/DDBJ whole genome shotgun (WGS) entry which is preliminary data.</text>
</comment>
<reference evidence="2 3" key="1">
    <citation type="submission" date="2017-10" db="EMBL/GenBank/DDBJ databases">
        <title>Nyctiphanis sp. nov., isolated from the stomach of the euphausiid Nyctiphanes simplex (Hansen, 1911) in the Gulf of California.</title>
        <authorList>
            <person name="Gomez-Gil B."/>
            <person name="Aguilar-Mendez M."/>
            <person name="Lopez-Cortes A."/>
            <person name="Gomez-Gutierrez J."/>
            <person name="Roque A."/>
            <person name="Lang E."/>
            <person name="Gonzalez-Castillo A."/>
        </authorList>
    </citation>
    <scope>NUCLEOTIDE SEQUENCE [LARGE SCALE GENOMIC DNA]</scope>
    <source>
        <strain evidence="2 3">CAIM 600</strain>
    </source>
</reference>
<feature type="compositionally biased region" description="Basic and acidic residues" evidence="1">
    <location>
        <begin position="46"/>
        <end position="60"/>
    </location>
</feature>
<protein>
    <submittedName>
        <fullName evidence="2">Uncharacterized protein</fullName>
    </submittedName>
</protein>
<dbReference type="AlphaFoldDB" id="A0A4Q0YIX2"/>
<evidence type="ECO:0000313" key="2">
    <source>
        <dbReference type="EMBL" id="RXJ70650.1"/>
    </source>
</evidence>
<feature type="region of interest" description="Disordered" evidence="1">
    <location>
        <begin position="46"/>
        <end position="69"/>
    </location>
</feature>
<evidence type="ECO:0000256" key="1">
    <source>
        <dbReference type="SAM" id="MobiDB-lite"/>
    </source>
</evidence>
<dbReference type="RefSeq" id="WP_129124128.1">
    <property type="nucleotide sequence ID" value="NZ_PEIB01000045.1"/>
</dbReference>
<organism evidence="2 3">
    <name type="scientific">Veronia nyctiphanis</name>
    <dbReference type="NCBI Taxonomy" id="1278244"/>
    <lineage>
        <taxon>Bacteria</taxon>
        <taxon>Pseudomonadati</taxon>
        <taxon>Pseudomonadota</taxon>
        <taxon>Gammaproteobacteria</taxon>
        <taxon>Vibrionales</taxon>
        <taxon>Vibrionaceae</taxon>
        <taxon>Veronia</taxon>
    </lineage>
</organism>
<accession>A0A4Q0YIX2</accession>
<proteinExistence type="predicted"/>
<gene>
    <name evidence="2" type="ORF">CS022_22550</name>
</gene>
<dbReference type="EMBL" id="PEIB01000045">
    <property type="protein sequence ID" value="RXJ70650.1"/>
    <property type="molecule type" value="Genomic_DNA"/>
</dbReference>
<dbReference type="Proteomes" id="UP000290287">
    <property type="component" value="Unassembled WGS sequence"/>
</dbReference>
<sequence length="69" mass="8245">MTDNQKKTSEKSDDDSKVALRAIKRENYMKNIESFYNQDSSDFRAIRNNNKTKDDLDKKYKSYTRRSNV</sequence>
<name>A0A4Q0YIX2_9GAMM</name>
<keyword evidence="3" id="KW-1185">Reference proteome</keyword>
<evidence type="ECO:0000313" key="3">
    <source>
        <dbReference type="Proteomes" id="UP000290287"/>
    </source>
</evidence>